<feature type="compositionally biased region" description="Low complexity" evidence="2">
    <location>
        <begin position="2136"/>
        <end position="2151"/>
    </location>
</feature>
<feature type="region of interest" description="Disordered" evidence="2">
    <location>
        <begin position="2132"/>
        <end position="2157"/>
    </location>
</feature>
<gene>
    <name evidence="3" type="ORF">GE061_012143</name>
</gene>
<evidence type="ECO:0000313" key="3">
    <source>
        <dbReference type="EMBL" id="KAF6211630.1"/>
    </source>
</evidence>
<dbReference type="PANTHER" id="PTHR46753">
    <property type="entry name" value="FYVE AND COILED-COIL DOMAIN-CONTAINING PROTEIN 1"/>
    <property type="match status" value="1"/>
</dbReference>
<proteinExistence type="predicted"/>
<feature type="coiled-coil region" evidence="1">
    <location>
        <begin position="948"/>
        <end position="1850"/>
    </location>
</feature>
<feature type="coiled-coil region" evidence="1">
    <location>
        <begin position="478"/>
        <end position="670"/>
    </location>
</feature>
<feature type="coiled-coil region" evidence="1">
    <location>
        <begin position="92"/>
        <end position="340"/>
    </location>
</feature>
<feature type="coiled-coil region" evidence="1">
    <location>
        <begin position="369"/>
        <end position="449"/>
    </location>
</feature>
<evidence type="ECO:0000313" key="4">
    <source>
        <dbReference type="Proteomes" id="UP000466442"/>
    </source>
</evidence>
<dbReference type="PANTHER" id="PTHR46753:SF3">
    <property type="entry name" value="PDZ DOMAIN-CONTAINING PROTEIN"/>
    <property type="match status" value="1"/>
</dbReference>
<dbReference type="EMBL" id="WIXP02000004">
    <property type="protein sequence ID" value="KAF6211630.1"/>
    <property type="molecule type" value="Genomic_DNA"/>
</dbReference>
<reference evidence="3" key="1">
    <citation type="journal article" date="2021" name="Mol. Ecol. Resour.">
        <title>Apolygus lucorum genome provides insights into omnivorousness and mesophyll feeding.</title>
        <authorList>
            <person name="Liu Y."/>
            <person name="Liu H."/>
            <person name="Wang H."/>
            <person name="Huang T."/>
            <person name="Liu B."/>
            <person name="Yang B."/>
            <person name="Yin L."/>
            <person name="Li B."/>
            <person name="Zhang Y."/>
            <person name="Zhang S."/>
            <person name="Jiang F."/>
            <person name="Zhang X."/>
            <person name="Ren Y."/>
            <person name="Wang B."/>
            <person name="Wang S."/>
            <person name="Lu Y."/>
            <person name="Wu K."/>
            <person name="Fan W."/>
            <person name="Wang G."/>
        </authorList>
    </citation>
    <scope>NUCLEOTIDE SEQUENCE</scope>
    <source>
        <strain evidence="3">12Hb</strain>
    </source>
</reference>
<evidence type="ECO:0000256" key="2">
    <source>
        <dbReference type="SAM" id="MobiDB-lite"/>
    </source>
</evidence>
<sequence length="2255" mass="259750">MDDQLRLYEEQIMKNNDDISILQFQREEAVKNNKELTCIIEELREAKLEADRSMDASMPENLGNEVIDLQLCELRSTLDEKIEVIHERDASINRMQSDIARLTREYEMTSAQFVEAQKINTSVEQQLRDSQQHCTSLTDKVAKQKELLKELEHSNQEQDMELKKKNDKLSTLVEEIDQLRAVIQHEQKLKEILSQEMEVEKSKYEISCRELQEVVSIKDSNISSLENEIKCLTETLKQEVAAVEDLRKEVKTLQLTLAEGRTEIAVLEDTILKNTLVMQEMQLDKESCSVRILELQNAVEKLSEECKRSSSDLVFTQNLKKNLEKELMESQQCIAKLSEDLERRGVELMQLRSSFGEQEKVLSDKNGMLSSLENEVAHLTEVVQQLQESNEMLSQKIETREDEYQEISNQLKNELATQLDITKMFGNEIERLKKLWKQEEDENACLKKECGSLKSTLTERSAKLTVLEREISENQSMIQEILRDKELLRDSLLESQNEIQNLTEKYQLTSAQLDDERKMKKDIEQQLRQSEIHVKTLTEHQEELENEVQKLKCSYAEQEKLLIAKNEELISSTDEVAQLTADVQKEQQSNKMLSQKVETHKSEYERICIQLEKSVAEQNEKTRKFEEEAKCLTESWNQEKETNASLRVECESLQSSLTEKSAVIDALKKEIARNESVIQEKIGNEELLNVKILDVQNEIQKSINENQLISAQLAAEQSTKKDLEQQLLQSQLQISTLSGDRENQRNEIEKLECLLAEQEAGLTAKNEELSSLKNEVAQLAVAVQEEKKSNEVLCEQVKIQKSDYEKICNDLEKAVAKQNEMTRTFEDEAKFLTESWNQEKDINTSLKRECESLQSLLTEKNEKVDALEVEISRNQSVIQEKQEKEELLNARIIDLINEIRKSTEENKLTSAQLDDERKTKNDLELQLQQSQLCITSLVEDQEKQGNEMEKLKCSYVEQEEVLKAKNEELSTLKNEVSLLSSDIQQERRSNEVLSQQIESLKSDYERICNNLEKVVAERNEKTRKFEEEAKRLTESWNQEKVANDSLKKECESLQSSLTEKSYKIAALEREISRNQSVIKESMEKEESLNAKMLDMQNEIRRSVDECQLISVQLANEQRMKKDVEQTLQQTQLRIATLSDDQKKQGNEVQKLKSFVAEQEEVLAAKNEEVTSLTNEVTQLTSAIQQEQRSNEALSKQIESLKSDNEKICNQQEKTVAEQNEKTRKFEEEAKRLTESWNQEKVANDSLKKECESLQSSLTEKSSKIAALEGEISRNQSVIKESLEKEESLNAKMLDMQNEIQRSVDECQLISMQLANEQKSKKDVEQTLQQTQLLIATLSDDQQKQGNEVQKLKSSVAEQEQVLAAKTEEVTSLTNEVTQLTSAIQQEQRSNEALSKQIESLKSDNEKICNQQEKTVAEQNEKTRKFEEEAKCLTESWNQEKETNASLRVENESLQSSLTEKSSKIDALEDEISRNKLEVQEKQEKEELLNKRIVDLQNEIQKSIKECQLISAQLADEQTMKKEVEQQLQQSQLRISKLSDDLTALETLHKEQEEMLAVKTERLSSLESQFAQLEAVKKDIEEDNLKCKETIQTLEADLLKYSQSNEVTDAKLMKILEQKNVVEERLAILEKELEVAGNSTNAKEKEYELEKANTQTVISSLQGEVERLTNDNLSAKSRISSLDQEVDSLNRRLLNSSMDLDIKNETVLMMQTTISSLNSKVDQLEAETKSKDCALATAIANLQETKTEFEKYREEIKRTTDKRLEEGAAAVRRKDDELVNLLRKNETLNERIAFLSEELLQVSQTFNSEKTSLMDHAKNLEEMLESARTTEERLSDEIVTLKDQLRLKELKLSRNDEKMSLSQELHSIEKREWVNKNTSLQSQLDENKIKCDRLMKELDEANVEQLIGKISRLEAESQELRDKLELKLKDVQWYAHELEVLQKSASNTMKVNQQLEEEVEFLTKSKLKEVTRLEKEIATLSQNSKQLGTDHASDISAKLRQEYEDKLERLKAKMRKIYTEKMEKMMKYQTGDEKVYADEELRKEKQKRHALESRVRELSDQLLIVQEEKRKLVSNNGFLTPVYRVGGGPIANPAYESPPIHKSHSLDRLSVAGSYGLDNLGADHLDQSFNKNGNLDRSFGSRRTSTSSNRSSHLPKGIGKVFPAAEEDGEVFDNRCLSDLKDGVCRLPGPGGMDDRMSILQQRNSMCPPHLKSSYPVESQFFATNAKEDEIKLQRCSAKTLEFLRLKKNTSLLTQV</sequence>
<organism evidence="3 4">
    <name type="scientific">Apolygus lucorum</name>
    <name type="common">Small green plant bug</name>
    <name type="synonym">Lygocoris lucorum</name>
    <dbReference type="NCBI Taxonomy" id="248454"/>
    <lineage>
        <taxon>Eukaryota</taxon>
        <taxon>Metazoa</taxon>
        <taxon>Ecdysozoa</taxon>
        <taxon>Arthropoda</taxon>
        <taxon>Hexapoda</taxon>
        <taxon>Insecta</taxon>
        <taxon>Pterygota</taxon>
        <taxon>Neoptera</taxon>
        <taxon>Paraneoptera</taxon>
        <taxon>Hemiptera</taxon>
        <taxon>Heteroptera</taxon>
        <taxon>Panheteroptera</taxon>
        <taxon>Cimicomorpha</taxon>
        <taxon>Miridae</taxon>
        <taxon>Mirini</taxon>
        <taxon>Apolygus</taxon>
    </lineage>
</organism>
<protein>
    <submittedName>
        <fullName evidence="3">Uncharacterized protein</fullName>
    </submittedName>
</protein>
<dbReference type="Proteomes" id="UP000466442">
    <property type="component" value="Unassembled WGS sequence"/>
</dbReference>
<keyword evidence="4" id="KW-1185">Reference proteome</keyword>
<feature type="coiled-coil region" evidence="1">
    <location>
        <begin position="706"/>
        <end position="898"/>
    </location>
</feature>
<feature type="coiled-coil region" evidence="1">
    <location>
        <begin position="1876"/>
        <end position="2074"/>
    </location>
</feature>
<comment type="caution">
    <text evidence="3">The sequence shown here is derived from an EMBL/GenBank/DDBJ whole genome shotgun (WGS) entry which is preliminary data.</text>
</comment>
<accession>A0A8S9XRI7</accession>
<evidence type="ECO:0000256" key="1">
    <source>
        <dbReference type="SAM" id="Coils"/>
    </source>
</evidence>
<keyword evidence="1" id="KW-0175">Coiled coil</keyword>
<dbReference type="OrthoDB" id="2436455at2759"/>
<name>A0A8S9XRI7_APOLU</name>